<keyword evidence="6" id="KW-1185">Reference proteome</keyword>
<sequence>MPNNPRPSRKAPKRRPTPRVAGRPAPGQTSSSEPVESTQVPADPADGTPDLADGTPDLADRTPDLADRTPEVADGTPEPADGTPEAADGTPEVADGTPEAADGTPEVAESPDAADADKPKPAPKRPVSRVSTLRPGDGAAAPTAPESAISPGSRPGGSRRRATVVVMAAIAAVLGIFALIAGLHPGADIGPNKAFVDRPATTELTSQVQSKACALTVNTVDVDKWAEQARAVLTGEALTEFDQYLPQQREILGQTQAVAECRVETVGVADLSGGGDGDTARVVVNMIVSQQQAGIAGQSAAPRYQFGMVKQGDAWLINKVEAF</sequence>
<protein>
    <recommendedName>
        <fullName evidence="7">Mce-associated membrane protein</fullName>
    </recommendedName>
</protein>
<comment type="caution">
    <text evidence="5">The sequence shown here is derived from an EMBL/GenBank/DDBJ whole genome shotgun (WGS) entry which is preliminary data.</text>
</comment>
<evidence type="ECO:0000256" key="2">
    <source>
        <dbReference type="ARBA" id="ARBA00023136"/>
    </source>
</evidence>
<name>A0ABU7MDR6_9ACTN</name>
<dbReference type="PANTHER" id="PTHR37042">
    <property type="entry name" value="OUTER MEMBRANE PROTEIN RV1973"/>
    <property type="match status" value="1"/>
</dbReference>
<evidence type="ECO:0000256" key="4">
    <source>
        <dbReference type="SAM" id="Phobius"/>
    </source>
</evidence>
<evidence type="ECO:0008006" key="7">
    <source>
        <dbReference type="Google" id="ProtNLM"/>
    </source>
</evidence>
<evidence type="ECO:0000313" key="5">
    <source>
        <dbReference type="EMBL" id="MEE3851244.1"/>
    </source>
</evidence>
<evidence type="ECO:0000256" key="1">
    <source>
        <dbReference type="ARBA" id="ARBA00004370"/>
    </source>
</evidence>
<keyword evidence="2 4" id="KW-0472">Membrane</keyword>
<dbReference type="Proteomes" id="UP001347146">
    <property type="component" value="Unassembled WGS sequence"/>
</dbReference>
<evidence type="ECO:0000256" key="3">
    <source>
        <dbReference type="SAM" id="MobiDB-lite"/>
    </source>
</evidence>
<evidence type="ECO:0000313" key="6">
    <source>
        <dbReference type="Proteomes" id="UP001347146"/>
    </source>
</evidence>
<dbReference type="RefSeq" id="WP_330432928.1">
    <property type="nucleotide sequence ID" value="NZ_JAZDUF010000003.1"/>
</dbReference>
<dbReference type="EMBL" id="JAZDUF010000003">
    <property type="protein sequence ID" value="MEE3851244.1"/>
    <property type="molecule type" value="Genomic_DNA"/>
</dbReference>
<feature type="region of interest" description="Disordered" evidence="3">
    <location>
        <begin position="1"/>
        <end position="158"/>
    </location>
</feature>
<reference evidence="5 6" key="1">
    <citation type="submission" date="2024-01" db="EMBL/GenBank/DDBJ databases">
        <title>Draft genome sequence of Gordonia sp. LSe1-13.</title>
        <authorList>
            <person name="Suphannarot A."/>
            <person name="Mingma R."/>
        </authorList>
    </citation>
    <scope>NUCLEOTIDE SEQUENCE [LARGE SCALE GENOMIC DNA]</scope>
    <source>
        <strain evidence="5 6">LSe1-13</strain>
    </source>
</reference>
<dbReference type="PANTHER" id="PTHR37042:SF4">
    <property type="entry name" value="OUTER MEMBRANE PROTEIN RV1973"/>
    <property type="match status" value="1"/>
</dbReference>
<feature type="transmembrane region" description="Helical" evidence="4">
    <location>
        <begin position="162"/>
        <end position="183"/>
    </location>
</feature>
<feature type="compositionally biased region" description="Basic and acidic residues" evidence="3">
    <location>
        <begin position="58"/>
        <end position="71"/>
    </location>
</feature>
<feature type="compositionally biased region" description="Basic residues" evidence="3">
    <location>
        <begin position="7"/>
        <end position="17"/>
    </location>
</feature>
<keyword evidence="4" id="KW-1133">Transmembrane helix</keyword>
<organism evidence="5 6">
    <name type="scientific">Gordonia sesuvii</name>
    <dbReference type="NCBI Taxonomy" id="3116777"/>
    <lineage>
        <taxon>Bacteria</taxon>
        <taxon>Bacillati</taxon>
        <taxon>Actinomycetota</taxon>
        <taxon>Actinomycetes</taxon>
        <taxon>Mycobacteriales</taxon>
        <taxon>Gordoniaceae</taxon>
        <taxon>Gordonia</taxon>
    </lineage>
</organism>
<comment type="subcellular location">
    <subcellularLocation>
        <location evidence="1">Membrane</location>
    </subcellularLocation>
</comment>
<keyword evidence="4" id="KW-0812">Transmembrane</keyword>
<proteinExistence type="predicted"/>
<feature type="compositionally biased region" description="Polar residues" evidence="3">
    <location>
        <begin position="27"/>
        <end position="40"/>
    </location>
</feature>
<accession>A0ABU7MDR6</accession>
<gene>
    <name evidence="5" type="ORF">VZC37_12925</name>
</gene>